<sequence length="60" mass="6655">MPCVQGEFGICTVQQRITGKIVTHPTPDDPRSGACSSYTSRRRRELGGSWPRLDVPLARL</sequence>
<proteinExistence type="predicted"/>
<keyword evidence="3" id="KW-1185">Reference proteome</keyword>
<evidence type="ECO:0000313" key="2">
    <source>
        <dbReference type="EMBL" id="EDY66594.1"/>
    </source>
</evidence>
<organism evidence="2 3">
    <name type="scientific">Streptomyces pristinaespiralis (strain ATCC 25486 / DSM 40338 / CBS 914.69 / JCM 4507 / KCC S-0507 / NBRC 13074 / NRRL 2958 / 5647)</name>
    <dbReference type="NCBI Taxonomy" id="457429"/>
    <lineage>
        <taxon>Bacteria</taxon>
        <taxon>Bacillati</taxon>
        <taxon>Actinomycetota</taxon>
        <taxon>Actinomycetes</taxon>
        <taxon>Kitasatosporales</taxon>
        <taxon>Streptomycetaceae</taxon>
        <taxon>Streptomyces</taxon>
    </lineage>
</organism>
<evidence type="ECO:0000313" key="3">
    <source>
        <dbReference type="Proteomes" id="UP000002805"/>
    </source>
</evidence>
<gene>
    <name evidence="2" type="ORF">SSDG_04843</name>
</gene>
<dbReference type="EMBL" id="CM000950">
    <property type="protein sequence ID" value="EDY66594.1"/>
    <property type="molecule type" value="Genomic_DNA"/>
</dbReference>
<reference evidence="3" key="1">
    <citation type="submission" date="2008-02" db="EMBL/GenBank/DDBJ databases">
        <authorList>
            <consortium name="The Broad Institute Genome Sequencing Platform"/>
            <person name="Fischbach M."/>
            <person name="Ward D."/>
            <person name="Young S."/>
            <person name="Jaffe D."/>
            <person name="Gnerre S."/>
            <person name="Berlin A."/>
            <person name="Heiman D."/>
            <person name="Hepburn T."/>
            <person name="Sykes S."/>
            <person name="Alvarado L."/>
            <person name="Kodira C.D."/>
            <person name="Straight P."/>
            <person name="Clardy J."/>
            <person name="Hung D."/>
            <person name="Kolter R."/>
            <person name="Mekalanos J."/>
            <person name="Walker S."/>
            <person name="Walsh C.T."/>
            <person name="Lander E."/>
            <person name="Galagan J."/>
            <person name="Nusbaum C."/>
            <person name="Birren B."/>
        </authorList>
    </citation>
    <scope>NUCLEOTIDE SEQUENCE [LARGE SCALE GENOMIC DNA]</scope>
    <source>
        <strain evidence="3">ATCC 25486 / DSM 40338 / CBS 914.69 / JCM 4507 / NBRC 13074 / NRRL 2958 / 5647</strain>
    </source>
</reference>
<protein>
    <submittedName>
        <fullName evidence="2">Uncharacterized protein</fullName>
    </submittedName>
</protein>
<name>B5HID3_STRE2</name>
<evidence type="ECO:0000256" key="1">
    <source>
        <dbReference type="SAM" id="MobiDB-lite"/>
    </source>
</evidence>
<feature type="region of interest" description="Disordered" evidence="1">
    <location>
        <begin position="22"/>
        <end position="45"/>
    </location>
</feature>
<dbReference type="AlphaFoldDB" id="B5HID3"/>
<accession>B5HID3</accession>
<dbReference type="HOGENOM" id="CLU_2939946_0_0_11"/>
<reference evidence="3" key="2">
    <citation type="submission" date="2009-10" db="EMBL/GenBank/DDBJ databases">
        <title>The genome sequence of Streptomyces pristinaespiralis strain ATCC 25486.</title>
        <authorList>
            <consortium name="The Broad Institute Genome Sequencing Platform"/>
            <consortium name="Broad Institute Microbial Sequencing Center"/>
            <person name="Fischbach M."/>
            <person name="Godfrey P."/>
            <person name="Ward D."/>
            <person name="Young S."/>
            <person name="Zeng Q."/>
            <person name="Koehrsen M."/>
            <person name="Alvarado L."/>
            <person name="Berlin A.M."/>
            <person name="Bochicchio J."/>
            <person name="Borenstein D."/>
            <person name="Chapman S.B."/>
            <person name="Chen Z."/>
            <person name="Engels R."/>
            <person name="Freedman E."/>
            <person name="Gellesch M."/>
            <person name="Goldberg J."/>
            <person name="Griggs A."/>
            <person name="Gujja S."/>
            <person name="Heilman E.R."/>
            <person name="Heiman D.I."/>
            <person name="Hepburn T.A."/>
            <person name="Howarth C."/>
            <person name="Jen D."/>
            <person name="Larson L."/>
            <person name="Lewis B."/>
            <person name="Mehta T."/>
            <person name="Park D."/>
            <person name="Pearson M."/>
            <person name="Richards J."/>
            <person name="Roberts A."/>
            <person name="Saif S."/>
            <person name="Shea T.D."/>
            <person name="Shenoy N."/>
            <person name="Sisk P."/>
            <person name="Stolte C."/>
            <person name="Sykes S.N."/>
            <person name="Thomson T."/>
            <person name="Walk T."/>
            <person name="White J."/>
            <person name="Yandava C."/>
            <person name="Straight P."/>
            <person name="Clardy J."/>
            <person name="Hung D."/>
            <person name="Kolter R."/>
            <person name="Mekalanos J."/>
            <person name="Walker S."/>
            <person name="Walsh C.T."/>
            <person name="Wieland-Brown L.C."/>
            <person name="Haas B."/>
            <person name="Nusbaum C."/>
            <person name="Birren B."/>
        </authorList>
    </citation>
    <scope>NUCLEOTIDE SEQUENCE [LARGE SCALE GENOMIC DNA]</scope>
    <source>
        <strain evidence="3">ATCC 25486 / DSM 40338 / CBS 914.69 / JCM 4507 / NBRC 13074 / NRRL 2958 / 5647</strain>
    </source>
</reference>
<dbReference type="Proteomes" id="UP000002805">
    <property type="component" value="Chromosome"/>
</dbReference>